<dbReference type="Proteomes" id="UP001054252">
    <property type="component" value="Unassembled WGS sequence"/>
</dbReference>
<dbReference type="EMBL" id="BPVZ01000116">
    <property type="protein sequence ID" value="GKV36357.1"/>
    <property type="molecule type" value="Genomic_DNA"/>
</dbReference>
<proteinExistence type="predicted"/>
<protein>
    <submittedName>
        <fullName evidence="1">Uncharacterized protein</fullName>
    </submittedName>
</protein>
<gene>
    <name evidence="1" type="ORF">SLEP1_g44498</name>
</gene>
<comment type="caution">
    <text evidence="1">The sequence shown here is derived from an EMBL/GenBank/DDBJ whole genome shotgun (WGS) entry which is preliminary data.</text>
</comment>
<accession>A0AAV5LI92</accession>
<reference evidence="1 2" key="1">
    <citation type="journal article" date="2021" name="Commun. Biol.">
        <title>The genome of Shorea leprosula (Dipterocarpaceae) highlights the ecological relevance of drought in aseasonal tropical rainforests.</title>
        <authorList>
            <person name="Ng K.K.S."/>
            <person name="Kobayashi M.J."/>
            <person name="Fawcett J.A."/>
            <person name="Hatakeyama M."/>
            <person name="Paape T."/>
            <person name="Ng C.H."/>
            <person name="Ang C.C."/>
            <person name="Tnah L.H."/>
            <person name="Lee C.T."/>
            <person name="Nishiyama T."/>
            <person name="Sese J."/>
            <person name="O'Brien M.J."/>
            <person name="Copetti D."/>
            <person name="Mohd Noor M.I."/>
            <person name="Ong R.C."/>
            <person name="Putra M."/>
            <person name="Sireger I.Z."/>
            <person name="Indrioko S."/>
            <person name="Kosugi Y."/>
            <person name="Izuno A."/>
            <person name="Isagi Y."/>
            <person name="Lee S.L."/>
            <person name="Shimizu K.K."/>
        </authorList>
    </citation>
    <scope>NUCLEOTIDE SEQUENCE [LARGE SCALE GENOMIC DNA]</scope>
    <source>
        <strain evidence="1">214</strain>
    </source>
</reference>
<dbReference type="AlphaFoldDB" id="A0AAV5LI92"/>
<evidence type="ECO:0000313" key="1">
    <source>
        <dbReference type="EMBL" id="GKV36357.1"/>
    </source>
</evidence>
<name>A0AAV5LI92_9ROSI</name>
<sequence>MLQLSYYMAVLSFNHNMKSMQCFRVLSHKAPRS</sequence>
<keyword evidence="2" id="KW-1185">Reference proteome</keyword>
<evidence type="ECO:0000313" key="2">
    <source>
        <dbReference type="Proteomes" id="UP001054252"/>
    </source>
</evidence>
<organism evidence="1 2">
    <name type="scientific">Rubroshorea leprosula</name>
    <dbReference type="NCBI Taxonomy" id="152421"/>
    <lineage>
        <taxon>Eukaryota</taxon>
        <taxon>Viridiplantae</taxon>
        <taxon>Streptophyta</taxon>
        <taxon>Embryophyta</taxon>
        <taxon>Tracheophyta</taxon>
        <taxon>Spermatophyta</taxon>
        <taxon>Magnoliopsida</taxon>
        <taxon>eudicotyledons</taxon>
        <taxon>Gunneridae</taxon>
        <taxon>Pentapetalae</taxon>
        <taxon>rosids</taxon>
        <taxon>malvids</taxon>
        <taxon>Malvales</taxon>
        <taxon>Dipterocarpaceae</taxon>
        <taxon>Rubroshorea</taxon>
    </lineage>
</organism>